<dbReference type="GO" id="GO:0005484">
    <property type="term" value="F:SNAP receptor activity"/>
    <property type="evidence" value="ECO:0007669"/>
    <property type="project" value="TreeGrafter"/>
</dbReference>
<dbReference type="Pfam" id="PF00957">
    <property type="entry name" value="Synaptobrevin"/>
    <property type="match status" value="1"/>
</dbReference>
<proteinExistence type="inferred from homology"/>
<dbReference type="CDD" id="cd15867">
    <property type="entry name" value="R-SNARE_YKT6"/>
    <property type="match status" value="1"/>
</dbReference>
<evidence type="ECO:0000256" key="6">
    <source>
        <dbReference type="ARBA" id="ARBA00023289"/>
    </source>
</evidence>
<keyword evidence="11" id="KW-0808">Transferase</keyword>
<dbReference type="InterPro" id="IPR045848">
    <property type="entry name" value="R-SNARE_YKT6"/>
</dbReference>
<dbReference type="GO" id="GO:0006888">
    <property type="term" value="P:endoplasmic reticulum to Golgi vesicle-mediated transport"/>
    <property type="evidence" value="ECO:0007669"/>
    <property type="project" value="TreeGrafter"/>
</dbReference>
<dbReference type="AlphaFoldDB" id="A0A0J9XB69"/>
<comment type="subcellular location">
    <subcellularLocation>
        <location evidence="7">Endomembrane system</location>
        <topology evidence="7">Lipid-anchor</topology>
        <orientation evidence="7">Cytoplasmic side</orientation>
    </subcellularLocation>
</comment>
<evidence type="ECO:0000313" key="11">
    <source>
        <dbReference type="EMBL" id="CDO54433.1"/>
    </source>
</evidence>
<dbReference type="Gene3D" id="1.20.5.110">
    <property type="match status" value="1"/>
</dbReference>
<dbReference type="GO" id="GO:0016746">
    <property type="term" value="F:acyltransferase activity"/>
    <property type="evidence" value="ECO:0007669"/>
    <property type="project" value="UniProtKB-KW"/>
</dbReference>
<dbReference type="Gene3D" id="3.30.450.50">
    <property type="entry name" value="Longin domain"/>
    <property type="match status" value="1"/>
</dbReference>
<dbReference type="Proteomes" id="UP000242525">
    <property type="component" value="Unassembled WGS sequence"/>
</dbReference>
<feature type="domain" description="Longin" evidence="9">
    <location>
        <begin position="7"/>
        <end position="107"/>
    </location>
</feature>
<evidence type="ECO:0000256" key="5">
    <source>
        <dbReference type="ARBA" id="ARBA00023288"/>
    </source>
</evidence>
<dbReference type="SUPFAM" id="SSF58038">
    <property type="entry name" value="SNARE fusion complex"/>
    <property type="match status" value="1"/>
</dbReference>
<comment type="similarity">
    <text evidence="1">Belongs to the synaptobrevin family.</text>
</comment>
<dbReference type="Proteomes" id="UP000750522">
    <property type="component" value="Unassembled WGS sequence"/>
</dbReference>
<comment type="caution">
    <text evidence="11">The sequence shown here is derived from an EMBL/GenBank/DDBJ whole genome shotgun (WGS) entry which is preliminary data.</text>
</comment>
<evidence type="ECO:0000313" key="12">
    <source>
        <dbReference type="EMBL" id="KAF5103620.1"/>
    </source>
</evidence>
<dbReference type="SUPFAM" id="SSF64356">
    <property type="entry name" value="SNARE-like"/>
    <property type="match status" value="1"/>
</dbReference>
<gene>
    <name evidence="11" type="ORF">BN980_GECA07s04674g</name>
    <name evidence="12" type="ORF">DV451_001360</name>
</gene>
<reference evidence="12" key="2">
    <citation type="journal article" date="2020" name="Front. Microbiol.">
        <title>Phenotypic and Genetic Characterization of the Cheese Ripening Yeast Geotrichum candidum.</title>
        <authorList>
            <person name="Perkins V."/>
            <person name="Vignola S."/>
            <person name="Lessard M.H."/>
            <person name="Plante P.L."/>
            <person name="Corbeil J."/>
            <person name="Dugat-Bony E."/>
            <person name="Frenette M."/>
            <person name="Labrie S."/>
        </authorList>
    </citation>
    <scope>NUCLEOTIDE SEQUENCE</scope>
    <source>
        <strain evidence="12">LMA-70</strain>
    </source>
</reference>
<evidence type="ECO:0000256" key="8">
    <source>
        <dbReference type="PROSITE-ProRule" id="PRU00290"/>
    </source>
</evidence>
<keyword evidence="5" id="KW-0449">Lipoprotein</keyword>
<dbReference type="InterPro" id="IPR011012">
    <property type="entry name" value="Longin-like_dom_sf"/>
</dbReference>
<dbReference type="InterPro" id="IPR010908">
    <property type="entry name" value="Longin_dom"/>
</dbReference>
<accession>A0A0J9XB69</accession>
<keyword evidence="6" id="KW-0636">Prenylation</keyword>
<feature type="domain" description="V-SNARE coiled-coil homology" evidence="10">
    <location>
        <begin position="145"/>
        <end position="205"/>
    </location>
</feature>
<reference evidence="12" key="3">
    <citation type="submission" date="2020-01" db="EMBL/GenBank/DDBJ databases">
        <authorList>
            <person name="Perkins V."/>
            <person name="Lessard M.-H."/>
            <person name="Dugat-Bony E."/>
            <person name="Frenette M."/>
            <person name="Labrie S."/>
        </authorList>
    </citation>
    <scope>NUCLEOTIDE SEQUENCE</scope>
    <source>
        <strain evidence="12">LMA-70</strain>
    </source>
</reference>
<evidence type="ECO:0000256" key="4">
    <source>
        <dbReference type="ARBA" id="ARBA00023139"/>
    </source>
</evidence>
<sequence length="205" mass="22983">MKLFYIGIIRNNTKGEGLELASVKDVSSFSFFERSSVTQFMSFFADTVASRTNPGQRQSVQEGTTYTGHVYARTEGIAGVVITDQEYPVRVAYSLLNKVLDEYLVKYQVTPAFLSAATKANEPQYALESLNDYIKRYQDPQQADTMLKVQQELDETKIVLHKTIESVLDRGEKLDSLVEKSGALSQTSKLFYSQAKKTNSCCLIA</sequence>
<keyword evidence="8" id="KW-0175">Coiled coil</keyword>
<dbReference type="EMBL" id="CCBN010000007">
    <property type="protein sequence ID" value="CDO54433.1"/>
    <property type="molecule type" value="Genomic_DNA"/>
</dbReference>
<organism evidence="11 13">
    <name type="scientific">Geotrichum candidum</name>
    <name type="common">Oospora lactis</name>
    <name type="synonym">Dipodascus geotrichum</name>
    <dbReference type="NCBI Taxonomy" id="1173061"/>
    <lineage>
        <taxon>Eukaryota</taxon>
        <taxon>Fungi</taxon>
        <taxon>Dikarya</taxon>
        <taxon>Ascomycota</taxon>
        <taxon>Saccharomycotina</taxon>
        <taxon>Dipodascomycetes</taxon>
        <taxon>Dipodascales</taxon>
        <taxon>Dipodascaceae</taxon>
        <taxon>Geotrichum</taxon>
    </lineage>
</organism>
<evidence type="ECO:0000256" key="7">
    <source>
        <dbReference type="ARBA" id="ARBA00046278"/>
    </source>
</evidence>
<dbReference type="OrthoDB" id="27923at2759"/>
<dbReference type="CDD" id="cd14824">
    <property type="entry name" value="Longin"/>
    <property type="match status" value="1"/>
</dbReference>
<dbReference type="STRING" id="1173061.A0A0J9XB69"/>
<evidence type="ECO:0000256" key="1">
    <source>
        <dbReference type="ARBA" id="ARBA00008025"/>
    </source>
</evidence>
<keyword evidence="13" id="KW-1185">Reference proteome</keyword>
<evidence type="ECO:0000259" key="10">
    <source>
        <dbReference type="PROSITE" id="PS50892"/>
    </source>
</evidence>
<keyword evidence="2" id="KW-0488">Methylation</keyword>
<dbReference type="EMBL" id="QQZK01000020">
    <property type="protein sequence ID" value="KAF5103620.1"/>
    <property type="molecule type" value="Genomic_DNA"/>
</dbReference>
<keyword evidence="11" id="KW-0012">Acyltransferase</keyword>
<evidence type="ECO:0000313" key="13">
    <source>
        <dbReference type="Proteomes" id="UP000242525"/>
    </source>
</evidence>
<keyword evidence="4" id="KW-0564">Palmitate</keyword>
<reference evidence="11 13" key="1">
    <citation type="submission" date="2014-03" db="EMBL/GenBank/DDBJ databases">
        <authorList>
            <person name="Casaregola S."/>
        </authorList>
    </citation>
    <scope>NUCLEOTIDE SEQUENCE [LARGE SCALE GENOMIC DNA]</scope>
    <source>
        <strain evidence="11 13">CLIB 918</strain>
    </source>
</reference>
<dbReference type="GO" id="GO:0005794">
    <property type="term" value="C:Golgi apparatus"/>
    <property type="evidence" value="ECO:0007669"/>
    <property type="project" value="TreeGrafter"/>
</dbReference>
<dbReference type="PROSITE" id="PS50892">
    <property type="entry name" value="V_SNARE"/>
    <property type="match status" value="1"/>
</dbReference>
<evidence type="ECO:0000259" key="9">
    <source>
        <dbReference type="PROSITE" id="PS50859"/>
    </source>
</evidence>
<evidence type="ECO:0000256" key="2">
    <source>
        <dbReference type="ARBA" id="ARBA00022481"/>
    </source>
</evidence>
<name>A0A0J9XB69_GEOCN</name>
<dbReference type="PANTHER" id="PTHR45806:SF1">
    <property type="entry name" value="SYNAPTOBREVIN HOMOLOG YKT6"/>
    <property type="match status" value="1"/>
</dbReference>
<protein>
    <submittedName>
        <fullName evidence="11">Similar to Saccharomyces cerevisiae YKL196C YKT6 Vesicle membrane protein (V-SNARE) with acyltransferase activity</fullName>
    </submittedName>
</protein>
<dbReference type="Pfam" id="PF13774">
    <property type="entry name" value="Longin"/>
    <property type="match status" value="1"/>
</dbReference>
<evidence type="ECO:0000256" key="3">
    <source>
        <dbReference type="ARBA" id="ARBA00023136"/>
    </source>
</evidence>
<dbReference type="InterPro" id="IPR042855">
    <property type="entry name" value="V_SNARE_CC"/>
</dbReference>
<dbReference type="PROSITE" id="PS50859">
    <property type="entry name" value="LONGIN"/>
    <property type="match status" value="1"/>
</dbReference>
<dbReference type="PANTHER" id="PTHR45806">
    <property type="entry name" value="SYNAPTOBREVIN HOMOLOG YKT6"/>
    <property type="match status" value="1"/>
</dbReference>
<dbReference type="SMART" id="SM01270">
    <property type="entry name" value="Longin"/>
    <property type="match status" value="1"/>
</dbReference>
<keyword evidence="3" id="KW-0472">Membrane</keyword>